<reference evidence="1 2" key="1">
    <citation type="submission" date="2018-04" db="EMBL/GenBank/DDBJ databases">
        <title>Flavobacterium sp. nov., isolated from glacier ice.</title>
        <authorList>
            <person name="Liu Q."/>
            <person name="Xin Y.-H."/>
        </authorList>
    </citation>
    <scope>NUCLEOTIDE SEQUENCE [LARGE SCALE GENOMIC DNA]</scope>
    <source>
        <strain evidence="1 2">LB2P30</strain>
    </source>
</reference>
<name>A0A2U1K1V8_9FLAO</name>
<evidence type="ECO:0000313" key="2">
    <source>
        <dbReference type="Proteomes" id="UP000245618"/>
    </source>
</evidence>
<comment type="caution">
    <text evidence="1">The sequence shown here is derived from an EMBL/GenBank/DDBJ whole genome shotgun (WGS) entry which is preliminary data.</text>
</comment>
<proteinExistence type="predicted"/>
<organism evidence="1 2">
    <name type="scientific">Flavobacterium laiguense</name>
    <dbReference type="NCBI Taxonomy" id="2169409"/>
    <lineage>
        <taxon>Bacteria</taxon>
        <taxon>Pseudomonadati</taxon>
        <taxon>Bacteroidota</taxon>
        <taxon>Flavobacteriia</taxon>
        <taxon>Flavobacteriales</taxon>
        <taxon>Flavobacteriaceae</taxon>
        <taxon>Flavobacterium</taxon>
    </lineage>
</organism>
<dbReference type="Proteomes" id="UP000245618">
    <property type="component" value="Unassembled WGS sequence"/>
</dbReference>
<accession>A0A2U1K1V8</accession>
<dbReference type="EMBL" id="QCZH01000002">
    <property type="protein sequence ID" value="PWA10973.1"/>
    <property type="molecule type" value="Genomic_DNA"/>
</dbReference>
<gene>
    <name evidence="1" type="ORF">DB891_03840</name>
</gene>
<dbReference type="AlphaFoldDB" id="A0A2U1K1V8"/>
<evidence type="ECO:0000313" key="1">
    <source>
        <dbReference type="EMBL" id="PWA10973.1"/>
    </source>
</evidence>
<sequence>MKDKKQDVAENQEIEAIETIVDPIGYLSDAELNALKAQKGTKYIHEIVTIDDDEQTHATYFLKPSLDHLQVLADYAKKGEEMVGLATLFNTCRVAGSPEVLTDDEMKASAYKALAQLFKRREAVVKKR</sequence>
<protein>
    <submittedName>
        <fullName evidence="1">Uncharacterized protein</fullName>
    </submittedName>
</protein>
<keyword evidence="2" id="KW-1185">Reference proteome</keyword>